<evidence type="ECO:0000313" key="3">
    <source>
        <dbReference type="Proteomes" id="UP000438760"/>
    </source>
</evidence>
<dbReference type="RefSeq" id="WP_155091137.1">
    <property type="nucleotide sequence ID" value="NZ_CP102754.1"/>
</dbReference>
<dbReference type="AlphaFoldDB" id="A0A6I3LM71"/>
<name>A0A6I3LM71_9FLAO</name>
<keyword evidence="3" id="KW-1185">Reference proteome</keyword>
<evidence type="ECO:0000313" key="2">
    <source>
        <dbReference type="EMBL" id="MTG97085.1"/>
    </source>
</evidence>
<evidence type="ECO:0000259" key="1">
    <source>
        <dbReference type="Pfam" id="PF13568"/>
    </source>
</evidence>
<dbReference type="EMBL" id="WMJX01000003">
    <property type="protein sequence ID" value="MTG97085.1"/>
    <property type="molecule type" value="Genomic_DNA"/>
</dbReference>
<proteinExistence type="predicted"/>
<feature type="domain" description="Outer membrane protein beta-barrel" evidence="1">
    <location>
        <begin position="36"/>
        <end position="235"/>
    </location>
</feature>
<reference evidence="2 3" key="1">
    <citation type="submission" date="2019-11" db="EMBL/GenBank/DDBJ databases">
        <title>Genome of Strain BIT-d1.</title>
        <authorList>
            <person name="Yang Y."/>
        </authorList>
    </citation>
    <scope>NUCLEOTIDE SEQUENCE [LARGE SCALE GENOMIC DNA]</scope>
    <source>
        <strain evidence="2 3">BIT-d1</strain>
    </source>
</reference>
<dbReference type="InterPro" id="IPR025665">
    <property type="entry name" value="Beta-barrel_OMP_2"/>
</dbReference>
<comment type="caution">
    <text evidence="2">The sequence shown here is derived from an EMBL/GenBank/DDBJ whole genome shotgun (WGS) entry which is preliminary data.</text>
</comment>
<dbReference type="Proteomes" id="UP000438760">
    <property type="component" value="Unassembled WGS sequence"/>
</dbReference>
<organism evidence="2 3">
    <name type="scientific">Myroides albus</name>
    <dbReference type="NCBI Taxonomy" id="2562892"/>
    <lineage>
        <taxon>Bacteria</taxon>
        <taxon>Pseudomonadati</taxon>
        <taxon>Bacteroidota</taxon>
        <taxon>Flavobacteriia</taxon>
        <taxon>Flavobacteriales</taxon>
        <taxon>Flavobacteriaceae</taxon>
        <taxon>Myroides</taxon>
    </lineage>
</organism>
<gene>
    <name evidence="2" type="ORF">GJV76_02860</name>
</gene>
<protein>
    <submittedName>
        <fullName evidence="2">Outer membrane beta-barrel protein</fullName>
    </submittedName>
</protein>
<dbReference type="OrthoDB" id="1467485at2"/>
<accession>A0A6I3LM71</accession>
<sequence>MRKILIIIFFILGTTSGFSQWIFGRNPILNKQEWDQQRVHWGYYLGFNSMNYQISYTEDYYKQMQDLREKYPHDYTEIQVNSSTGFNVGLVGNLRIMEYLDLRFEPGLFYSKRELTYPKALIYNYYKEQHDNANPTPNEIKNSSFKEVNSTYIHFPLLLKFSALRTGNIRPYIIGGVSLDLDLSSNSSSTKDNYEGIWRMKKWTANYEIGAGIDIYFQYFKFTPAIKGVFGLQDELIRDYSADSPWTGGIKSMKKRGIFISFTFH</sequence>
<dbReference type="Pfam" id="PF13568">
    <property type="entry name" value="OMP_b-brl_2"/>
    <property type="match status" value="1"/>
</dbReference>